<dbReference type="PROSITE" id="PS50800">
    <property type="entry name" value="SAP"/>
    <property type="match status" value="1"/>
</dbReference>
<feature type="domain" description="SAP" evidence="7">
    <location>
        <begin position="482"/>
        <end position="516"/>
    </location>
</feature>
<dbReference type="GO" id="GO:0005737">
    <property type="term" value="C:cytoplasm"/>
    <property type="evidence" value="ECO:0007669"/>
    <property type="project" value="UniProtKB-SubCell"/>
</dbReference>
<feature type="compositionally biased region" description="Polar residues" evidence="6">
    <location>
        <begin position="127"/>
        <end position="136"/>
    </location>
</feature>
<proteinExistence type="predicted"/>
<dbReference type="InterPro" id="IPR025954">
    <property type="entry name" value="DBC1/CARP1_inactive_NUDIX"/>
</dbReference>
<evidence type="ECO:0000256" key="6">
    <source>
        <dbReference type="SAM" id="MobiDB-lite"/>
    </source>
</evidence>
<keyword evidence="4 5" id="KW-0175">Coiled coil</keyword>
<organism evidence="8 9">
    <name type="scientific">Macrostomum lignano</name>
    <dbReference type="NCBI Taxonomy" id="282301"/>
    <lineage>
        <taxon>Eukaryota</taxon>
        <taxon>Metazoa</taxon>
        <taxon>Spiralia</taxon>
        <taxon>Lophotrochozoa</taxon>
        <taxon>Platyhelminthes</taxon>
        <taxon>Rhabditophora</taxon>
        <taxon>Macrostomorpha</taxon>
        <taxon>Macrostomida</taxon>
        <taxon>Macrostomidae</taxon>
        <taxon>Macrostomum</taxon>
    </lineage>
</organism>
<evidence type="ECO:0000256" key="5">
    <source>
        <dbReference type="SAM" id="Coils"/>
    </source>
</evidence>
<feature type="compositionally biased region" description="Acidic residues" evidence="6">
    <location>
        <begin position="430"/>
        <end position="443"/>
    </location>
</feature>
<evidence type="ECO:0000256" key="4">
    <source>
        <dbReference type="ARBA" id="ARBA00023054"/>
    </source>
</evidence>
<dbReference type="InterPro" id="IPR036361">
    <property type="entry name" value="SAP_dom_sf"/>
</dbReference>
<accession>A0A1I8HRC6</accession>
<dbReference type="Pfam" id="PF14444">
    <property type="entry name" value="S1-like"/>
    <property type="match status" value="1"/>
</dbReference>
<sequence length="900" mass="100325">MFGGHQKTAMHKSVYGTVTKMFGNFGYVDDEIFFLREVVSGVQPRAGDHVFVSANYTPNMPIKWNADRLEVRTKQHHQPPPPPPPSRHRHHQQQQPPPMPSRRDAYSNRGYGRSSGGNGVKREASSSRHQPSTSSNYAVSVPTRLFALPQFSVMDLRQRYPRLYLPSDFYHVSNTWLDEFPIDQPFQLGRHCAFHIFPKEVDSLDQQEAMNAAEPADQDYRYCAKVMLLASPPLDQLYSRTCALAHDTAEVRNRCTSVQRNLQFLCGISGGRSGEPLALGGPWSPSMDGEDPEGDPEVLINTAVRHVKRLIGVDLSGCTNWCKFMEYRYFRTGRPDKQRPPAEETVVVYLPDVWSLMPGGDEEWQVRCQAWEDRLELLLEPPKPPTPPPSPEQQASKTDGEGEGEGNNDEAKEAATGDKDETGENQQQEMAEEESSEQQEEMETAASEAPTKARNKGWRIAKNHQKSEIINFEMKSLNPADLPGMKVPDLRRELELRGLSNKGLKAQLIARLEEALQKQQQEEQEKEKQQDDGEQKKSDEKAKTDDGTEASKDDAASAMPAPPPPPKELTEAEKDRLRRMHKLPDAPALFVTPSRTARNCRLDCQLIPLAQLLAYRLDASREHTFEVSMFAEQFNDMLSRDCAFNISAALERKAKSLRTFRPDLLLSFVYFDRDRAGYLLCRDLEDLLHGLGTLRSRYQARRLAELLAASSSATASSSRRSSELPMLRYRCLTDFAEEPAGEGEDDDDAMKAEILVTGGNRDLLSATAASASVAVVSETGESAAAVLRRAKQERDDALRRLSAAAAQLTEAVVRLAAGQSAKQAATAEVRQLRDTVRNLKREEAAQRSALADHRRLVRATADVLERARQPLFDLFDKKDAAEESAAAEDGATSTGAAAAV</sequence>
<dbReference type="Pfam" id="PF02037">
    <property type="entry name" value="SAP"/>
    <property type="match status" value="1"/>
</dbReference>
<dbReference type="Pfam" id="PF19256">
    <property type="entry name" value="LAIKA"/>
    <property type="match status" value="1"/>
</dbReference>
<feature type="region of interest" description="Disordered" evidence="6">
    <location>
        <begin position="72"/>
        <end position="136"/>
    </location>
</feature>
<dbReference type="InterPro" id="IPR025223">
    <property type="entry name" value="S1-like_RNA-bd_dom"/>
</dbReference>
<dbReference type="Gene3D" id="1.10.720.30">
    <property type="entry name" value="SAP domain"/>
    <property type="match status" value="1"/>
</dbReference>
<protein>
    <submittedName>
        <fullName evidence="9">SAP domain-containing protein</fullName>
    </submittedName>
</protein>
<dbReference type="InterPro" id="IPR003034">
    <property type="entry name" value="SAP_dom"/>
</dbReference>
<evidence type="ECO:0000256" key="1">
    <source>
        <dbReference type="ARBA" id="ARBA00004496"/>
    </source>
</evidence>
<dbReference type="SMART" id="SM01122">
    <property type="entry name" value="DBC1"/>
    <property type="match status" value="1"/>
</dbReference>
<evidence type="ECO:0000313" key="8">
    <source>
        <dbReference type="Proteomes" id="UP000095280"/>
    </source>
</evidence>
<dbReference type="SUPFAM" id="SSF68906">
    <property type="entry name" value="SAP domain"/>
    <property type="match status" value="1"/>
</dbReference>
<dbReference type="GO" id="GO:0006355">
    <property type="term" value="P:regulation of DNA-templated transcription"/>
    <property type="evidence" value="ECO:0007669"/>
    <property type="project" value="InterPro"/>
</dbReference>
<dbReference type="WBParaSite" id="maker-uti_cns_0007592-snap-gene-0.4-mRNA-1">
    <property type="protein sequence ID" value="maker-uti_cns_0007592-snap-gene-0.4-mRNA-1"/>
    <property type="gene ID" value="maker-uti_cns_0007592-snap-gene-0.4"/>
</dbReference>
<evidence type="ECO:0000256" key="3">
    <source>
        <dbReference type="ARBA" id="ARBA00022553"/>
    </source>
</evidence>
<dbReference type="AlphaFoldDB" id="A0A1I8HRC6"/>
<keyword evidence="3" id="KW-0597">Phosphoprotein</keyword>
<feature type="compositionally biased region" description="Basic and acidic residues" evidence="6">
    <location>
        <begin position="409"/>
        <end position="422"/>
    </location>
</feature>
<keyword evidence="2" id="KW-0963">Cytoplasm</keyword>
<evidence type="ECO:0000259" key="7">
    <source>
        <dbReference type="PROSITE" id="PS50800"/>
    </source>
</evidence>
<dbReference type="PANTHER" id="PTHR14304:SF11">
    <property type="entry name" value="SAP DOMAIN-CONTAINING PROTEIN"/>
    <property type="match status" value="1"/>
</dbReference>
<reference evidence="9" key="1">
    <citation type="submission" date="2016-11" db="UniProtKB">
        <authorList>
            <consortium name="WormBaseParasite"/>
        </authorList>
    </citation>
    <scope>IDENTIFICATION</scope>
</reference>
<feature type="region of interest" description="Disordered" evidence="6">
    <location>
        <begin position="379"/>
        <end position="460"/>
    </location>
</feature>
<dbReference type="GO" id="GO:0005634">
    <property type="term" value="C:nucleus"/>
    <property type="evidence" value="ECO:0007669"/>
    <property type="project" value="TreeGrafter"/>
</dbReference>
<feature type="compositionally biased region" description="Pro residues" evidence="6">
    <location>
        <begin position="381"/>
        <end position="391"/>
    </location>
</feature>
<feature type="compositionally biased region" description="Basic and acidic residues" evidence="6">
    <location>
        <begin position="519"/>
        <end position="555"/>
    </location>
</feature>
<name>A0A1I8HRC6_9PLAT</name>
<dbReference type="PANTHER" id="PTHR14304">
    <property type="entry name" value="CELL DIVISION CYCLE AND APOPTOSIS REGULATOR PROTEIN"/>
    <property type="match status" value="1"/>
</dbReference>
<feature type="coiled-coil region" evidence="5">
    <location>
        <begin position="787"/>
        <end position="849"/>
    </location>
</feature>
<comment type="subcellular location">
    <subcellularLocation>
        <location evidence="1">Cytoplasm</location>
    </subcellularLocation>
</comment>
<dbReference type="Proteomes" id="UP000095280">
    <property type="component" value="Unplaced"/>
</dbReference>
<keyword evidence="8" id="KW-1185">Reference proteome</keyword>
<evidence type="ECO:0000313" key="9">
    <source>
        <dbReference type="WBParaSite" id="maker-uti_cns_0007592-snap-gene-0.4-mRNA-1"/>
    </source>
</evidence>
<feature type="region of interest" description="Disordered" evidence="6">
    <location>
        <begin position="519"/>
        <end position="573"/>
    </location>
</feature>
<evidence type="ECO:0000256" key="2">
    <source>
        <dbReference type="ARBA" id="ARBA00022490"/>
    </source>
</evidence>
<dbReference type="InterPro" id="IPR025224">
    <property type="entry name" value="CCAR1/CCAR2"/>
</dbReference>
<dbReference type="SMART" id="SM00513">
    <property type="entry name" value="SAP"/>
    <property type="match status" value="1"/>
</dbReference>
<dbReference type="InterPro" id="IPR045353">
    <property type="entry name" value="LAIKA"/>
</dbReference>
<dbReference type="Pfam" id="PF14443">
    <property type="entry name" value="DBC1"/>
    <property type="match status" value="1"/>
</dbReference>